<evidence type="ECO:0000256" key="2">
    <source>
        <dbReference type="ARBA" id="ARBA00022692"/>
    </source>
</evidence>
<dbReference type="EnsemblMetazoa" id="XM_038197940.1">
    <property type="protein sequence ID" value="XP_038053868.1"/>
    <property type="gene ID" value="LOC119726299"/>
</dbReference>
<dbReference type="RefSeq" id="XP_038053868.1">
    <property type="nucleotide sequence ID" value="XM_038197940.1"/>
</dbReference>
<dbReference type="PANTHER" id="PTHR16875:SF0">
    <property type="entry name" value="SELENOPROTEIN K"/>
    <property type="match status" value="1"/>
</dbReference>
<protein>
    <recommendedName>
        <fullName evidence="8">Selenoprotein K</fullName>
    </recommendedName>
</protein>
<organism evidence="6 7">
    <name type="scientific">Patiria miniata</name>
    <name type="common">Bat star</name>
    <name type="synonym">Asterina miniata</name>
    <dbReference type="NCBI Taxonomy" id="46514"/>
    <lineage>
        <taxon>Eukaryota</taxon>
        <taxon>Metazoa</taxon>
        <taxon>Echinodermata</taxon>
        <taxon>Eleutherozoa</taxon>
        <taxon>Asterozoa</taxon>
        <taxon>Asteroidea</taxon>
        <taxon>Valvatacea</taxon>
        <taxon>Valvatida</taxon>
        <taxon>Asterinidae</taxon>
        <taxon>Patiria</taxon>
    </lineage>
</organism>
<evidence type="ECO:0000313" key="6">
    <source>
        <dbReference type="EnsemblMetazoa" id="XP_038053868.1"/>
    </source>
</evidence>
<keyword evidence="2" id="KW-0812">Transmembrane</keyword>
<evidence type="ECO:0000313" key="7">
    <source>
        <dbReference type="Proteomes" id="UP000887568"/>
    </source>
</evidence>
<keyword evidence="7" id="KW-1185">Reference proteome</keyword>
<dbReference type="PANTHER" id="PTHR16875">
    <property type="entry name" value="SELENOPROTEIN K"/>
    <property type="match status" value="1"/>
</dbReference>
<evidence type="ECO:0000256" key="3">
    <source>
        <dbReference type="ARBA" id="ARBA00022933"/>
    </source>
</evidence>
<sequence>MAYISEGQMLESRSPWRLAFIGEMFWGIINFVILFFRTMVTPDLTSKGRGCTSSYQAGGGGGRGLGPPPGPRRRMGGYGGRGGAPSAPPPAGGGCGR</sequence>
<dbReference type="GeneID" id="119726299"/>
<keyword evidence="3" id="KW-0712">Selenocysteine</keyword>
<reference evidence="6" key="1">
    <citation type="submission" date="2022-11" db="UniProtKB">
        <authorList>
            <consortium name="EnsemblMetazoa"/>
        </authorList>
    </citation>
    <scope>IDENTIFICATION</scope>
</reference>
<dbReference type="Pfam" id="PF10961">
    <property type="entry name" value="SelK_SelG"/>
    <property type="match status" value="1"/>
</dbReference>
<evidence type="ECO:0000256" key="4">
    <source>
        <dbReference type="ARBA" id="ARBA00022989"/>
    </source>
</evidence>
<dbReference type="InterPro" id="IPR024491">
    <property type="entry name" value="Se_SelK/SelG"/>
</dbReference>
<dbReference type="GO" id="GO:0006816">
    <property type="term" value="P:calcium ion transport"/>
    <property type="evidence" value="ECO:0007669"/>
    <property type="project" value="TreeGrafter"/>
</dbReference>
<dbReference type="Proteomes" id="UP000887568">
    <property type="component" value="Unplaced"/>
</dbReference>
<evidence type="ECO:0000256" key="5">
    <source>
        <dbReference type="ARBA" id="ARBA00023136"/>
    </source>
</evidence>
<proteinExistence type="predicted"/>
<dbReference type="OrthoDB" id="167295at2759"/>
<dbReference type="GO" id="GO:0005789">
    <property type="term" value="C:endoplasmic reticulum membrane"/>
    <property type="evidence" value="ECO:0007669"/>
    <property type="project" value="TreeGrafter"/>
</dbReference>
<comment type="subcellular location">
    <subcellularLocation>
        <location evidence="1">Membrane</location>
        <topology evidence="1">Single-pass membrane protein</topology>
    </subcellularLocation>
</comment>
<dbReference type="GO" id="GO:0005794">
    <property type="term" value="C:Golgi apparatus"/>
    <property type="evidence" value="ECO:0007669"/>
    <property type="project" value="TreeGrafter"/>
</dbReference>
<dbReference type="AlphaFoldDB" id="A0A913ZQ14"/>
<evidence type="ECO:0008006" key="8">
    <source>
        <dbReference type="Google" id="ProtNLM"/>
    </source>
</evidence>
<evidence type="ECO:0000256" key="1">
    <source>
        <dbReference type="ARBA" id="ARBA00004167"/>
    </source>
</evidence>
<keyword evidence="5" id="KW-0472">Membrane</keyword>
<dbReference type="GO" id="GO:0032469">
    <property type="term" value="P:endoplasmic reticulum calcium ion homeostasis"/>
    <property type="evidence" value="ECO:0007669"/>
    <property type="project" value="TreeGrafter"/>
</dbReference>
<name>A0A913ZQ14_PATMI</name>
<keyword evidence="4" id="KW-1133">Transmembrane helix</keyword>
<accession>A0A913ZQ14</accession>